<dbReference type="Pfam" id="PF00370">
    <property type="entry name" value="FGGY_N"/>
    <property type="match status" value="1"/>
</dbReference>
<evidence type="ECO:0000256" key="3">
    <source>
        <dbReference type="ARBA" id="ARBA00012099"/>
    </source>
</evidence>
<evidence type="ECO:0000259" key="11">
    <source>
        <dbReference type="Pfam" id="PF02782"/>
    </source>
</evidence>
<dbReference type="OrthoDB" id="6591285at2759"/>
<evidence type="ECO:0000256" key="6">
    <source>
        <dbReference type="ARBA" id="ARBA00022777"/>
    </source>
</evidence>
<keyword evidence="13" id="KW-1185">Reference proteome</keyword>
<dbReference type="InterPro" id="IPR043129">
    <property type="entry name" value="ATPase_NBD"/>
</dbReference>
<dbReference type="GO" id="GO:0005739">
    <property type="term" value="C:mitochondrion"/>
    <property type="evidence" value="ECO:0007669"/>
    <property type="project" value="TreeGrafter"/>
</dbReference>
<dbReference type="InterPro" id="IPR018483">
    <property type="entry name" value="Carb_kinase_FGGY_CS"/>
</dbReference>
<comment type="pathway">
    <text evidence="1">Polyol metabolism; glycerol degradation via glycerol kinase pathway; sn-glycerol 3-phosphate from glycerol: step 1/1.</text>
</comment>
<feature type="domain" description="Carbohydrate kinase FGGY N-terminal" evidence="10">
    <location>
        <begin position="28"/>
        <end position="289"/>
    </location>
</feature>
<keyword evidence="5" id="KW-0547">Nucleotide-binding</keyword>
<evidence type="ECO:0000256" key="1">
    <source>
        <dbReference type="ARBA" id="ARBA00005190"/>
    </source>
</evidence>
<dbReference type="GeneID" id="100162718"/>
<evidence type="ECO:0000313" key="13">
    <source>
        <dbReference type="Proteomes" id="UP000007819"/>
    </source>
</evidence>
<evidence type="ECO:0000313" key="12">
    <source>
        <dbReference type="EnsemblMetazoa" id="XP_029348611.1"/>
    </source>
</evidence>
<dbReference type="FunFam" id="3.30.420.40:FF:000086">
    <property type="entry name" value="Glycerol kinase"/>
    <property type="match status" value="1"/>
</dbReference>
<dbReference type="GO" id="GO:0046167">
    <property type="term" value="P:glycerol-3-phosphate biosynthetic process"/>
    <property type="evidence" value="ECO:0007669"/>
    <property type="project" value="TreeGrafter"/>
</dbReference>
<keyword evidence="8" id="KW-0067">ATP-binding</keyword>
<dbReference type="InterPro" id="IPR018485">
    <property type="entry name" value="FGGY_C"/>
</dbReference>
<dbReference type="AlphaFoldDB" id="A0A8R2JWE3"/>
<proteinExistence type="inferred from homology"/>
<dbReference type="Gene3D" id="3.30.420.40">
    <property type="match status" value="2"/>
</dbReference>
<comment type="similarity">
    <text evidence="2">Belongs to the FGGY kinase family.</text>
</comment>
<keyword evidence="7" id="KW-0319">Glycerol metabolism</keyword>
<dbReference type="PANTHER" id="PTHR10196:SF69">
    <property type="entry name" value="GLYCEROL KINASE"/>
    <property type="match status" value="1"/>
</dbReference>
<evidence type="ECO:0000256" key="4">
    <source>
        <dbReference type="ARBA" id="ARBA00022679"/>
    </source>
</evidence>
<dbReference type="Pfam" id="PF02782">
    <property type="entry name" value="FGGY_C"/>
    <property type="match status" value="1"/>
</dbReference>
<dbReference type="Proteomes" id="UP000007819">
    <property type="component" value="Chromosome X"/>
</dbReference>
<dbReference type="EnsemblMetazoa" id="XM_029492751.1">
    <property type="protein sequence ID" value="XP_029348611.1"/>
    <property type="gene ID" value="LOC100162718"/>
</dbReference>
<dbReference type="PANTHER" id="PTHR10196">
    <property type="entry name" value="SUGAR KINASE"/>
    <property type="match status" value="1"/>
</dbReference>
<dbReference type="PIRSF" id="PIRSF000538">
    <property type="entry name" value="GlpK"/>
    <property type="match status" value="1"/>
</dbReference>
<reference evidence="13" key="1">
    <citation type="submission" date="2010-06" db="EMBL/GenBank/DDBJ databases">
        <authorList>
            <person name="Jiang H."/>
            <person name="Abraham K."/>
            <person name="Ali S."/>
            <person name="Alsbrooks S.L."/>
            <person name="Anim B.N."/>
            <person name="Anosike U.S."/>
            <person name="Attaway T."/>
            <person name="Bandaranaike D.P."/>
            <person name="Battles P.K."/>
            <person name="Bell S.N."/>
            <person name="Bell A.V."/>
            <person name="Beltran B."/>
            <person name="Bickham C."/>
            <person name="Bustamante Y."/>
            <person name="Caleb T."/>
            <person name="Canada A."/>
            <person name="Cardenas V."/>
            <person name="Carter K."/>
            <person name="Chacko J."/>
            <person name="Chandrabose M.N."/>
            <person name="Chavez D."/>
            <person name="Chavez A."/>
            <person name="Chen L."/>
            <person name="Chu H.-S."/>
            <person name="Claassen K.J."/>
            <person name="Cockrell R."/>
            <person name="Collins M."/>
            <person name="Cooper J.A."/>
            <person name="Cree A."/>
            <person name="Curry S.M."/>
            <person name="Da Y."/>
            <person name="Dao M.D."/>
            <person name="Das B."/>
            <person name="Davila M.-L."/>
            <person name="Davy-Carroll L."/>
            <person name="Denson S."/>
            <person name="Dinh H."/>
            <person name="Ebong V.E."/>
            <person name="Edwards J.R."/>
            <person name="Egan A."/>
            <person name="El-Daye J."/>
            <person name="Escobedo L."/>
            <person name="Fernandez S."/>
            <person name="Fernando P.R."/>
            <person name="Flagg N."/>
            <person name="Forbes L.D."/>
            <person name="Fowler R.G."/>
            <person name="Fu Q."/>
            <person name="Gabisi R.A."/>
            <person name="Ganer J."/>
            <person name="Garbino Pronczuk A."/>
            <person name="Garcia R.M."/>
            <person name="Garner T."/>
            <person name="Garrett T.E."/>
            <person name="Gonzalez D.A."/>
            <person name="Hamid H."/>
            <person name="Hawkins E.S."/>
            <person name="Hirani K."/>
            <person name="Hogues M.E."/>
            <person name="Hollins B."/>
            <person name="Hsiao C.-H."/>
            <person name="Jabil R."/>
            <person name="James M.L."/>
            <person name="Jhangiani S.N."/>
            <person name="Johnson B."/>
            <person name="Johnson Q."/>
            <person name="Joshi V."/>
            <person name="Kalu J.B."/>
            <person name="Kam C."/>
            <person name="Kashfia A."/>
            <person name="Keebler J."/>
            <person name="Kisamo H."/>
            <person name="Kovar C.L."/>
            <person name="Lago L.A."/>
            <person name="Lai C.-Y."/>
            <person name="Laidlaw J."/>
            <person name="Lara F."/>
            <person name="Le T.-K."/>
            <person name="Lee S.L."/>
            <person name="Legall F.H."/>
            <person name="Lemon S.J."/>
            <person name="Lewis L.R."/>
            <person name="Li B."/>
            <person name="Liu Y."/>
            <person name="Liu Y.-S."/>
            <person name="Lopez J."/>
            <person name="Lozado R.J."/>
            <person name="Lu J."/>
            <person name="Madu R.C."/>
            <person name="Maheshwari M."/>
            <person name="Maheshwari R."/>
            <person name="Malloy K."/>
            <person name="Martinez E."/>
            <person name="Mathew T."/>
            <person name="Mercado I.C."/>
            <person name="Mercado C."/>
            <person name="Meyer B."/>
            <person name="Montgomery K."/>
            <person name="Morgan M.B."/>
            <person name="Munidasa M."/>
            <person name="Nazareth L.V."/>
            <person name="Nelson J."/>
            <person name="Ng B.M."/>
            <person name="Nguyen N.B."/>
            <person name="Nguyen P.Q."/>
            <person name="Nguyen T."/>
            <person name="Obregon M."/>
            <person name="Okwuonu G.O."/>
            <person name="Onwere C.G."/>
            <person name="Orozco G."/>
            <person name="Parra A."/>
            <person name="Patel S."/>
            <person name="Patil S."/>
            <person name="Perez A."/>
            <person name="Perez Y."/>
            <person name="Pham C."/>
            <person name="Primus E.L."/>
            <person name="Pu L.-L."/>
            <person name="Puazo M."/>
            <person name="Qin X."/>
            <person name="Quiroz J.B."/>
            <person name="Reese J."/>
            <person name="Richards S."/>
            <person name="Rives C.M."/>
            <person name="Robberts R."/>
            <person name="Ruiz S.J."/>
            <person name="Ruiz M.J."/>
            <person name="Santibanez J."/>
            <person name="Schneider B.W."/>
            <person name="Sisson I."/>
            <person name="Smith M."/>
            <person name="Sodergren E."/>
            <person name="Song X.-Z."/>
            <person name="Song B.B."/>
            <person name="Summersgill H."/>
            <person name="Thelus R."/>
            <person name="Thornton R.D."/>
            <person name="Trejos Z.Y."/>
            <person name="Usmani K."/>
            <person name="Vattathil S."/>
            <person name="Villasana D."/>
            <person name="Walker D.L."/>
            <person name="Wang S."/>
            <person name="Wang K."/>
            <person name="White C.S."/>
            <person name="Williams A.C."/>
            <person name="Williamson J."/>
            <person name="Wilson K."/>
            <person name="Woghiren I.O."/>
            <person name="Woodworth J.R."/>
            <person name="Worley K.C."/>
            <person name="Wright R.A."/>
            <person name="Wu W."/>
            <person name="Young L."/>
            <person name="Zhang L."/>
            <person name="Zhang J."/>
            <person name="Zhu Y."/>
            <person name="Muzny D.M."/>
            <person name="Weinstock G."/>
            <person name="Gibbs R.A."/>
        </authorList>
    </citation>
    <scope>NUCLEOTIDE SEQUENCE [LARGE SCALE GENOMIC DNA]</scope>
    <source>
        <strain evidence="13">LSR1</strain>
    </source>
</reference>
<keyword evidence="4" id="KW-0808">Transferase</keyword>
<evidence type="ECO:0000256" key="5">
    <source>
        <dbReference type="ARBA" id="ARBA00022741"/>
    </source>
</evidence>
<dbReference type="InterPro" id="IPR000577">
    <property type="entry name" value="Carb_kinase_FGGY"/>
</dbReference>
<dbReference type="GO" id="GO:0006071">
    <property type="term" value="P:glycerol metabolic process"/>
    <property type="evidence" value="ECO:0007669"/>
    <property type="project" value="UniProtKB-KW"/>
</dbReference>
<feature type="domain" description="Carbohydrate kinase FGGY C-terminal" evidence="11">
    <location>
        <begin position="298"/>
        <end position="485"/>
    </location>
</feature>
<accession>A0A8R2JWE3</accession>
<evidence type="ECO:0000256" key="9">
    <source>
        <dbReference type="ARBA" id="ARBA00043149"/>
    </source>
</evidence>
<evidence type="ECO:0000256" key="8">
    <source>
        <dbReference type="ARBA" id="ARBA00022840"/>
    </source>
</evidence>
<evidence type="ECO:0000256" key="2">
    <source>
        <dbReference type="ARBA" id="ARBA00009156"/>
    </source>
</evidence>
<dbReference type="GO" id="GO:0006641">
    <property type="term" value="P:triglyceride metabolic process"/>
    <property type="evidence" value="ECO:0007669"/>
    <property type="project" value="TreeGrafter"/>
</dbReference>
<organism evidence="12 13">
    <name type="scientific">Acyrthosiphon pisum</name>
    <name type="common">Pea aphid</name>
    <dbReference type="NCBI Taxonomy" id="7029"/>
    <lineage>
        <taxon>Eukaryota</taxon>
        <taxon>Metazoa</taxon>
        <taxon>Ecdysozoa</taxon>
        <taxon>Arthropoda</taxon>
        <taxon>Hexapoda</taxon>
        <taxon>Insecta</taxon>
        <taxon>Pterygota</taxon>
        <taxon>Neoptera</taxon>
        <taxon>Paraneoptera</taxon>
        <taxon>Hemiptera</taxon>
        <taxon>Sternorrhyncha</taxon>
        <taxon>Aphidomorpha</taxon>
        <taxon>Aphidoidea</taxon>
        <taxon>Aphididae</taxon>
        <taxon>Macrosiphini</taxon>
        <taxon>Acyrthosiphon</taxon>
    </lineage>
</organism>
<evidence type="ECO:0000259" key="10">
    <source>
        <dbReference type="Pfam" id="PF00370"/>
    </source>
</evidence>
<evidence type="ECO:0000256" key="7">
    <source>
        <dbReference type="ARBA" id="ARBA00022798"/>
    </source>
</evidence>
<dbReference type="GO" id="GO:0005524">
    <property type="term" value="F:ATP binding"/>
    <property type="evidence" value="ECO:0007669"/>
    <property type="project" value="UniProtKB-KW"/>
</dbReference>
<name>A0A8R2JWE3_ACYPI</name>
<dbReference type="InterPro" id="IPR018484">
    <property type="entry name" value="FGGY_N"/>
</dbReference>
<dbReference type="SUPFAM" id="SSF53067">
    <property type="entry name" value="Actin-like ATPase domain"/>
    <property type="match status" value="2"/>
</dbReference>
<dbReference type="RefSeq" id="XP_029348611.1">
    <property type="nucleotide sequence ID" value="XM_029492751.1"/>
</dbReference>
<protein>
    <recommendedName>
        <fullName evidence="3">glycerol kinase</fullName>
        <ecNumber evidence="3">2.7.1.30</ecNumber>
    </recommendedName>
    <alternativeName>
        <fullName evidence="9">ATP:glycerol 3-phosphotransferase</fullName>
    </alternativeName>
</protein>
<sequence length="542" mass="60383">MSKTYNLICDKKNNAQKSKSAAEEKFVGVIDEGVSSTRFLVFSSKTQLPVASHEISLTNISGYEGWVEQDPENILIEVKRTIVVTCNKLKKINISPSAIAAIGVTNQRDTTLVWDKYTGSPLYNAIVWMDVMTTQSIVNRFINKRIPNCDTLDEQKRHLHYKSGSTINPYFSVVKLIWLMENIPQVSKAIQEERCMFGTMDSWLIWNLTGGINGGVHITDVTNASRTMLMNIHSLRWDKTLIEFFDIPKSLILPDIRSCSEVYGFMAGGPFIKTPISGCIGDHQGALLGQLCFTAGQAKCTFGSNCFLLYNTGRKPVISTHGLLTTVAYKIGKHSDPIYALEGSVVVAENTTEWLKDNLWIMDVYKSKEAEKDKKNIYFVPPFPELYAPFWITGTDGKCTGVTMETTEAHLMRETLEGICFQTKEVMQSMQSDTGHPVMALNVDGGMSTNDTFLKILTNICCLPVGRPKILETTALGAALAAGFAVGVWNINSVESDYDTFVHTVSIEEQKSEYVSLKNTKDTNKGLNKIDEENEYDDFAGF</sequence>
<dbReference type="GO" id="GO:0004370">
    <property type="term" value="F:glycerol kinase activity"/>
    <property type="evidence" value="ECO:0007669"/>
    <property type="project" value="UniProtKB-EC"/>
</dbReference>
<reference evidence="12" key="2">
    <citation type="submission" date="2022-06" db="UniProtKB">
        <authorList>
            <consortium name="EnsemblMetazoa"/>
        </authorList>
    </citation>
    <scope>IDENTIFICATION</scope>
</reference>
<keyword evidence="6" id="KW-0418">Kinase</keyword>
<dbReference type="PROSITE" id="PS00933">
    <property type="entry name" value="FGGY_KINASES_1"/>
    <property type="match status" value="1"/>
</dbReference>
<dbReference type="EC" id="2.7.1.30" evidence="3"/>